<sequence>MRYVSRIFILCLLVILGTVSTASPWQPHGEVLRRADTTTAAESATTGAAATSDQTASKTDSATGTASDSTNTGSVTKTSTQTGTATGKNSKTTGASNTTSIASDAAAGGISMLDPALTATTYFKIGNYVTFKWNYTSLSVTPTAVNVAASCSLNSATYTISSNMSVSPTGEVVWDTAKYQANATVPLLTASYTLIVWDAGKAITATASAGHLSAASYTFGMYSPQPYTPLNGFICATCSFALSEMERLGLKFAVGMVAITIASFTWFAGDFGVFAT</sequence>
<feature type="compositionally biased region" description="Polar residues" evidence="1">
    <location>
        <begin position="88"/>
        <end position="98"/>
    </location>
</feature>
<dbReference type="Proteomes" id="UP000247810">
    <property type="component" value="Unassembled WGS sequence"/>
</dbReference>
<reference evidence="4 5" key="1">
    <citation type="submission" date="2018-02" db="EMBL/GenBank/DDBJ databases">
        <title>The genomes of Aspergillus section Nigri reveals drivers in fungal speciation.</title>
        <authorList>
            <consortium name="DOE Joint Genome Institute"/>
            <person name="Vesth T.C."/>
            <person name="Nybo J."/>
            <person name="Theobald S."/>
            <person name="Brandl J."/>
            <person name="Frisvad J.C."/>
            <person name="Nielsen K.F."/>
            <person name="Lyhne E.K."/>
            <person name="Kogle M.E."/>
            <person name="Kuo A."/>
            <person name="Riley R."/>
            <person name="Clum A."/>
            <person name="Nolan M."/>
            <person name="Lipzen A."/>
            <person name="Salamov A."/>
            <person name="Henrissat B."/>
            <person name="Wiebenga A."/>
            <person name="De vries R.P."/>
            <person name="Grigoriev I.V."/>
            <person name="Mortensen U.H."/>
            <person name="Andersen M.R."/>
            <person name="Baker S.E."/>
        </authorList>
    </citation>
    <scope>NUCLEOTIDE SEQUENCE [LARGE SCALE GENOMIC DNA]</scope>
    <source>
        <strain evidence="4 5">CBS 707.79</strain>
    </source>
</reference>
<dbReference type="OrthoDB" id="2435509at2759"/>
<dbReference type="EMBL" id="KZ826111">
    <property type="protein sequence ID" value="PYH88255.1"/>
    <property type="molecule type" value="Genomic_DNA"/>
</dbReference>
<evidence type="ECO:0000313" key="5">
    <source>
        <dbReference type="Proteomes" id="UP000247810"/>
    </source>
</evidence>
<dbReference type="VEuPathDB" id="FungiDB:BO71DRAFT_454180"/>
<keyword evidence="5" id="KW-1185">Reference proteome</keyword>
<dbReference type="AlphaFoldDB" id="A0A319CSF7"/>
<keyword evidence="2" id="KW-0732">Signal</keyword>
<proteinExistence type="predicted"/>
<evidence type="ECO:0000259" key="3">
    <source>
        <dbReference type="Pfam" id="PF23585"/>
    </source>
</evidence>
<gene>
    <name evidence="4" type="ORF">BO71DRAFT_454180</name>
</gene>
<protein>
    <recommendedName>
        <fullName evidence="3">DUF7137 domain-containing protein</fullName>
    </recommendedName>
</protein>
<organism evidence="4 5">
    <name type="scientific">Aspergillus ellipticus CBS 707.79</name>
    <dbReference type="NCBI Taxonomy" id="1448320"/>
    <lineage>
        <taxon>Eukaryota</taxon>
        <taxon>Fungi</taxon>
        <taxon>Dikarya</taxon>
        <taxon>Ascomycota</taxon>
        <taxon>Pezizomycotina</taxon>
        <taxon>Eurotiomycetes</taxon>
        <taxon>Eurotiomycetidae</taxon>
        <taxon>Eurotiales</taxon>
        <taxon>Aspergillaceae</taxon>
        <taxon>Aspergillus</taxon>
        <taxon>Aspergillus subgen. Circumdati</taxon>
    </lineage>
</organism>
<dbReference type="PANTHER" id="PTHR42028:SF1">
    <property type="entry name" value="YALI0E30657P"/>
    <property type="match status" value="1"/>
</dbReference>
<evidence type="ECO:0000313" key="4">
    <source>
        <dbReference type="EMBL" id="PYH88255.1"/>
    </source>
</evidence>
<dbReference type="InterPro" id="IPR055561">
    <property type="entry name" value="DUF7137"/>
</dbReference>
<dbReference type="PANTHER" id="PTHR42028">
    <property type="entry name" value="CHROMOSOME 1, WHOLE GENOME SHOTGUN SEQUENCE"/>
    <property type="match status" value="1"/>
</dbReference>
<feature type="compositionally biased region" description="Low complexity" evidence="1">
    <location>
        <begin position="38"/>
        <end position="87"/>
    </location>
</feature>
<dbReference type="Pfam" id="PF23585">
    <property type="entry name" value="DUF7137"/>
    <property type="match status" value="1"/>
</dbReference>
<feature type="signal peptide" evidence="2">
    <location>
        <begin position="1"/>
        <end position="22"/>
    </location>
</feature>
<evidence type="ECO:0000256" key="1">
    <source>
        <dbReference type="SAM" id="MobiDB-lite"/>
    </source>
</evidence>
<feature type="domain" description="DUF7137" evidence="3">
    <location>
        <begin position="105"/>
        <end position="237"/>
    </location>
</feature>
<accession>A0A319CSF7</accession>
<feature type="region of interest" description="Disordered" evidence="1">
    <location>
        <begin position="38"/>
        <end position="98"/>
    </location>
</feature>
<evidence type="ECO:0000256" key="2">
    <source>
        <dbReference type="SAM" id="SignalP"/>
    </source>
</evidence>
<name>A0A319CSF7_9EURO</name>
<feature type="chain" id="PRO_5016301174" description="DUF7137 domain-containing protein" evidence="2">
    <location>
        <begin position="23"/>
        <end position="276"/>
    </location>
</feature>
<dbReference type="STRING" id="1448320.A0A319CSF7"/>